<protein>
    <submittedName>
        <fullName evidence="2">Uncharacterized protein</fullName>
    </submittedName>
</protein>
<keyword evidence="3" id="KW-1185">Reference proteome</keyword>
<organism evidence="2 3">
    <name type="scientific">Solanum tuberosum</name>
    <name type="common">Potato</name>
    <dbReference type="NCBI Taxonomy" id="4113"/>
    <lineage>
        <taxon>Eukaryota</taxon>
        <taxon>Viridiplantae</taxon>
        <taxon>Streptophyta</taxon>
        <taxon>Embryophyta</taxon>
        <taxon>Tracheophyta</taxon>
        <taxon>Spermatophyta</taxon>
        <taxon>Magnoliopsida</taxon>
        <taxon>eudicotyledons</taxon>
        <taxon>Gunneridae</taxon>
        <taxon>Pentapetalae</taxon>
        <taxon>asterids</taxon>
        <taxon>lamiids</taxon>
        <taxon>Solanales</taxon>
        <taxon>Solanaceae</taxon>
        <taxon>Solanoideae</taxon>
        <taxon>Solaneae</taxon>
        <taxon>Solanum</taxon>
    </lineage>
</organism>
<feature type="coiled-coil region" evidence="1">
    <location>
        <begin position="40"/>
        <end position="67"/>
    </location>
</feature>
<dbReference type="Proteomes" id="UP000826656">
    <property type="component" value="Unassembled WGS sequence"/>
</dbReference>
<keyword evidence="1" id="KW-0175">Coiled coil</keyword>
<evidence type="ECO:0000256" key="1">
    <source>
        <dbReference type="SAM" id="Coils"/>
    </source>
</evidence>
<evidence type="ECO:0000313" key="2">
    <source>
        <dbReference type="EMBL" id="KAH0754654.1"/>
    </source>
</evidence>
<dbReference type="EMBL" id="JAIVGD010000018">
    <property type="protein sequence ID" value="KAH0754654.1"/>
    <property type="molecule type" value="Genomic_DNA"/>
</dbReference>
<name>A0ABQ7USA9_SOLTU</name>
<evidence type="ECO:0000313" key="3">
    <source>
        <dbReference type="Proteomes" id="UP000826656"/>
    </source>
</evidence>
<accession>A0ABQ7USA9</accession>
<comment type="caution">
    <text evidence="2">The sequence shown here is derived from an EMBL/GenBank/DDBJ whole genome shotgun (WGS) entry which is preliminary data.</text>
</comment>
<sequence length="68" mass="7897">MNDLAKVCRELNVPGSSPNDEYSQVMRPEIEVQKVTSTMKIEMEEKLFEAKEEIEVMYKKLSKAKEDT</sequence>
<proteinExistence type="predicted"/>
<reference evidence="2 3" key="1">
    <citation type="journal article" date="2021" name="bioRxiv">
        <title>Chromosome-scale and haplotype-resolved genome assembly of a tetraploid potato cultivar.</title>
        <authorList>
            <person name="Sun H."/>
            <person name="Jiao W.-B."/>
            <person name="Krause K."/>
            <person name="Campoy J.A."/>
            <person name="Goel M."/>
            <person name="Folz-Donahue K."/>
            <person name="Kukat C."/>
            <person name="Huettel B."/>
            <person name="Schneeberger K."/>
        </authorList>
    </citation>
    <scope>NUCLEOTIDE SEQUENCE [LARGE SCALE GENOMIC DNA]</scope>
    <source>
        <strain evidence="2">SolTubOtavaFocal</strain>
        <tissue evidence="2">Leaves</tissue>
    </source>
</reference>
<gene>
    <name evidence="2" type="ORF">KY290_024924</name>
</gene>